<name>A0A6M3MAW6_9ZZZZ</name>
<proteinExistence type="predicted"/>
<dbReference type="EMBL" id="MT143746">
    <property type="protein sequence ID" value="QJB01942.1"/>
    <property type="molecule type" value="Genomic_DNA"/>
</dbReference>
<gene>
    <name evidence="1" type="ORF">MM171B01706_0007</name>
</gene>
<accession>A0A6M3MAW6</accession>
<protein>
    <submittedName>
        <fullName evidence="1">Uncharacterized protein</fullName>
    </submittedName>
</protein>
<organism evidence="1">
    <name type="scientific">viral metagenome</name>
    <dbReference type="NCBI Taxonomy" id="1070528"/>
    <lineage>
        <taxon>unclassified sequences</taxon>
        <taxon>metagenomes</taxon>
        <taxon>organismal metagenomes</taxon>
    </lineage>
</organism>
<dbReference type="AlphaFoldDB" id="A0A6M3MAW6"/>
<evidence type="ECO:0000313" key="1">
    <source>
        <dbReference type="EMBL" id="QJB01942.1"/>
    </source>
</evidence>
<sequence length="151" mass="17662">MKYLVMPNEETTQAAIAIVIATDEEDAKEQYALAVGIKDHLFLEHVYDRAINWGLAETFMLVTDADHDHFAKTGTALIDERKFERRVKTFFIDHEEWATAYLNMWADRITPTNRLADCHPFPKSMLLHVYQNIDWIELIAIPTRELEVKRQ</sequence>
<reference evidence="1" key="1">
    <citation type="submission" date="2020-03" db="EMBL/GenBank/DDBJ databases">
        <title>The deep terrestrial virosphere.</title>
        <authorList>
            <person name="Holmfeldt K."/>
            <person name="Nilsson E."/>
            <person name="Simone D."/>
            <person name="Lopez-Fernandez M."/>
            <person name="Wu X."/>
            <person name="de Brujin I."/>
            <person name="Lundin D."/>
            <person name="Andersson A."/>
            <person name="Bertilsson S."/>
            <person name="Dopson M."/>
        </authorList>
    </citation>
    <scope>NUCLEOTIDE SEQUENCE</scope>
    <source>
        <strain evidence="1">MM171B01706</strain>
    </source>
</reference>